<dbReference type="InterPro" id="IPR023213">
    <property type="entry name" value="CAT-like_dom_sf"/>
</dbReference>
<accession>A0AAN6MDY0</accession>
<protein>
    <submittedName>
        <fullName evidence="2">Transferase family-domain-containing protein</fullName>
    </submittedName>
</protein>
<dbReference type="Gene3D" id="3.30.559.10">
    <property type="entry name" value="Chloramphenicol acetyltransferase-like domain"/>
    <property type="match status" value="2"/>
</dbReference>
<name>A0AAN6MDY0_9PEZI</name>
<comment type="caution">
    <text evidence="2">The sequence shown here is derived from an EMBL/GenBank/DDBJ whole genome shotgun (WGS) entry which is preliminary data.</text>
</comment>
<dbReference type="PANTHER" id="PTHR31896:SF64">
    <property type="entry name" value="TRICHOTHECENE 3-O-ACETYLTRANSFERASE"/>
    <property type="match status" value="1"/>
</dbReference>
<reference evidence="2" key="1">
    <citation type="journal article" date="2023" name="Mol. Phylogenet. Evol.">
        <title>Genome-scale phylogeny and comparative genomics of the fungal order Sordariales.</title>
        <authorList>
            <person name="Hensen N."/>
            <person name="Bonometti L."/>
            <person name="Westerberg I."/>
            <person name="Brannstrom I.O."/>
            <person name="Guillou S."/>
            <person name="Cros-Aarteil S."/>
            <person name="Calhoun S."/>
            <person name="Haridas S."/>
            <person name="Kuo A."/>
            <person name="Mondo S."/>
            <person name="Pangilinan J."/>
            <person name="Riley R."/>
            <person name="LaButti K."/>
            <person name="Andreopoulos B."/>
            <person name="Lipzen A."/>
            <person name="Chen C."/>
            <person name="Yan M."/>
            <person name="Daum C."/>
            <person name="Ng V."/>
            <person name="Clum A."/>
            <person name="Steindorff A."/>
            <person name="Ohm R.A."/>
            <person name="Martin F."/>
            <person name="Silar P."/>
            <person name="Natvig D.O."/>
            <person name="Lalanne C."/>
            <person name="Gautier V."/>
            <person name="Ament-Velasquez S.L."/>
            <person name="Kruys A."/>
            <person name="Hutchinson M.I."/>
            <person name="Powell A.J."/>
            <person name="Barry K."/>
            <person name="Miller A.N."/>
            <person name="Grigoriev I.V."/>
            <person name="Debuchy R."/>
            <person name="Gladieux P."/>
            <person name="Hiltunen Thoren M."/>
            <person name="Johannesson H."/>
        </authorList>
    </citation>
    <scope>NUCLEOTIDE SEQUENCE</scope>
    <source>
        <strain evidence="2">CBS 103.79</strain>
    </source>
</reference>
<gene>
    <name evidence="2" type="ORF">C8A05DRAFT_19188</name>
</gene>
<evidence type="ECO:0000313" key="2">
    <source>
        <dbReference type="EMBL" id="KAK3898178.1"/>
    </source>
</evidence>
<dbReference type="Proteomes" id="UP001303889">
    <property type="component" value="Unassembled WGS sequence"/>
</dbReference>
<evidence type="ECO:0000256" key="1">
    <source>
        <dbReference type="ARBA" id="ARBA00022679"/>
    </source>
</evidence>
<dbReference type="InterPro" id="IPR051283">
    <property type="entry name" value="Sec_Metabolite_Acyltrans"/>
</dbReference>
<organism evidence="2 3">
    <name type="scientific">Staphylotrichum tortipilum</name>
    <dbReference type="NCBI Taxonomy" id="2831512"/>
    <lineage>
        <taxon>Eukaryota</taxon>
        <taxon>Fungi</taxon>
        <taxon>Dikarya</taxon>
        <taxon>Ascomycota</taxon>
        <taxon>Pezizomycotina</taxon>
        <taxon>Sordariomycetes</taxon>
        <taxon>Sordariomycetidae</taxon>
        <taxon>Sordariales</taxon>
        <taxon>Chaetomiaceae</taxon>
        <taxon>Staphylotrichum</taxon>
    </lineage>
</organism>
<sequence>MAASSGVERLPPLDAIIAWRYSSFLFLFRTTQPVSALVGRFQHGLDRLCEQLPWLSGNLHSTGDTSLGLKLRWNTNERRPAVVDRGSIPLAYEALATDGFPPSSIPDHVWPTLLAFDSLPPGAGLPVLELTVFGFGDNQGVGLCFCKHHSVMDAPGVDQLLRIWAKCISDVPTISKDPTPAFSPRVWMPDALSTEINATSALHLNALLTLHPEFYTTDPVPQLTTLPVAATKMIHLPLSRLNSLKSRVAKHMQVRHTTNTLLTAVLWSAITRARLQHTPSLATSPTLLLTVANGRRHLPVSAPPYFGNLLSFCGAELPISAVTATGGGESSFDAALAAVCDAVAASTARSRASWRPWAEMHSLVDKVGGYCRLRLRHDPFTGRGFLVTSWANLGMYGVDFGAGLGRPEAVRVRATGADGLCFVMPRRRSEAGEEVLEVLLGLTSETFDALEEDKMWRWLVG</sequence>
<keyword evidence="1 2" id="KW-0808">Transferase</keyword>
<dbReference type="AlphaFoldDB" id="A0AAN6MDY0"/>
<dbReference type="PANTHER" id="PTHR31896">
    <property type="entry name" value="FAMILY REGULATORY PROTEIN, PUTATIVE (AFU_ORTHOLOGUE AFUA_3G14730)-RELATED"/>
    <property type="match status" value="1"/>
</dbReference>
<dbReference type="Pfam" id="PF02458">
    <property type="entry name" value="Transferase"/>
    <property type="match status" value="1"/>
</dbReference>
<dbReference type="GO" id="GO:0016740">
    <property type="term" value="F:transferase activity"/>
    <property type="evidence" value="ECO:0007669"/>
    <property type="project" value="UniProtKB-KW"/>
</dbReference>
<proteinExistence type="predicted"/>
<dbReference type="EMBL" id="MU855985">
    <property type="protein sequence ID" value="KAK3898178.1"/>
    <property type="molecule type" value="Genomic_DNA"/>
</dbReference>
<evidence type="ECO:0000313" key="3">
    <source>
        <dbReference type="Proteomes" id="UP001303889"/>
    </source>
</evidence>
<keyword evidence="3" id="KW-1185">Reference proteome</keyword>
<reference evidence="2" key="2">
    <citation type="submission" date="2023-05" db="EMBL/GenBank/DDBJ databases">
        <authorList>
            <consortium name="Lawrence Berkeley National Laboratory"/>
            <person name="Steindorff A."/>
            <person name="Hensen N."/>
            <person name="Bonometti L."/>
            <person name="Westerberg I."/>
            <person name="Brannstrom I.O."/>
            <person name="Guillou S."/>
            <person name="Cros-Aarteil S."/>
            <person name="Calhoun S."/>
            <person name="Haridas S."/>
            <person name="Kuo A."/>
            <person name="Mondo S."/>
            <person name="Pangilinan J."/>
            <person name="Riley R."/>
            <person name="Labutti K."/>
            <person name="Andreopoulos B."/>
            <person name="Lipzen A."/>
            <person name="Chen C."/>
            <person name="Yanf M."/>
            <person name="Daum C."/>
            <person name="Ng V."/>
            <person name="Clum A."/>
            <person name="Ohm R."/>
            <person name="Martin F."/>
            <person name="Silar P."/>
            <person name="Natvig D."/>
            <person name="Lalanne C."/>
            <person name="Gautier V."/>
            <person name="Ament-Velasquez S.L."/>
            <person name="Kruys A."/>
            <person name="Hutchinson M.I."/>
            <person name="Powell A.J."/>
            <person name="Barry K."/>
            <person name="Miller A.N."/>
            <person name="Grigoriev I.V."/>
            <person name="Debuchy R."/>
            <person name="Gladieux P."/>
            <person name="Thoren M.H."/>
            <person name="Johannesson H."/>
        </authorList>
    </citation>
    <scope>NUCLEOTIDE SEQUENCE</scope>
    <source>
        <strain evidence="2">CBS 103.79</strain>
    </source>
</reference>